<dbReference type="GO" id="GO:0005783">
    <property type="term" value="C:endoplasmic reticulum"/>
    <property type="evidence" value="ECO:0007669"/>
    <property type="project" value="UniProtKB-ARBA"/>
</dbReference>
<gene>
    <name evidence="9" type="ORF">Sjap_008284</name>
</gene>
<organism evidence="9 10">
    <name type="scientific">Stephania japonica</name>
    <dbReference type="NCBI Taxonomy" id="461633"/>
    <lineage>
        <taxon>Eukaryota</taxon>
        <taxon>Viridiplantae</taxon>
        <taxon>Streptophyta</taxon>
        <taxon>Embryophyta</taxon>
        <taxon>Tracheophyta</taxon>
        <taxon>Spermatophyta</taxon>
        <taxon>Magnoliopsida</taxon>
        <taxon>Ranunculales</taxon>
        <taxon>Menispermaceae</taxon>
        <taxon>Menispermoideae</taxon>
        <taxon>Cissampelideae</taxon>
        <taxon>Stephania</taxon>
    </lineage>
</organism>
<dbReference type="InterPro" id="IPR004895">
    <property type="entry name" value="Prenylated_rab_accept_PRA1"/>
</dbReference>
<dbReference type="GO" id="GO:0005794">
    <property type="term" value="C:Golgi apparatus"/>
    <property type="evidence" value="ECO:0007669"/>
    <property type="project" value="TreeGrafter"/>
</dbReference>
<keyword evidence="4 7" id="KW-0812">Transmembrane</keyword>
<dbReference type="Proteomes" id="UP001417504">
    <property type="component" value="Unassembled WGS sequence"/>
</dbReference>
<comment type="function">
    <text evidence="1 7">May be involved in both secretory and endocytic intracellular trafficking in the endosomal/prevacuolar compartments.</text>
</comment>
<sequence>MSKNSHGGYGTIPTSSSSPPSTSGLEFLSRAKERGRSIFATRRPWKELANPSSLGIPFGLADAIARIKRNLNYFRVNYAMITLLVLFLSLLWHPISVIVFLVVFIGWFYLYFFRDEPLAVFNRRIDDRLILVLLSVITIVALVLTRVWLNVLVSVLIGAVIVLLHAVFRRTDDLFIDEHEAADGGLVSFVGSPGRGAYARV</sequence>
<dbReference type="AlphaFoldDB" id="A0AAP0JQ17"/>
<comment type="subcellular location">
    <subcellularLocation>
        <location evidence="2 7">Membrane</location>
        <topology evidence="2 7">Multi-pass membrane protein</topology>
    </subcellularLocation>
</comment>
<dbReference type="PANTHER" id="PTHR19317">
    <property type="entry name" value="PRENYLATED RAB ACCEPTOR 1-RELATED"/>
    <property type="match status" value="1"/>
</dbReference>
<evidence type="ECO:0000256" key="6">
    <source>
        <dbReference type="ARBA" id="ARBA00023136"/>
    </source>
</evidence>
<name>A0AAP0JQ17_9MAGN</name>
<keyword evidence="6 7" id="KW-0472">Membrane</keyword>
<keyword evidence="10" id="KW-1185">Reference proteome</keyword>
<dbReference type="GO" id="GO:0016020">
    <property type="term" value="C:membrane"/>
    <property type="evidence" value="ECO:0007669"/>
    <property type="project" value="UniProtKB-SubCell"/>
</dbReference>
<protein>
    <recommendedName>
        <fullName evidence="7">PRA1 family protein</fullName>
    </recommendedName>
</protein>
<evidence type="ECO:0000313" key="9">
    <source>
        <dbReference type="EMBL" id="KAK9137690.1"/>
    </source>
</evidence>
<feature type="transmembrane region" description="Helical" evidence="7">
    <location>
        <begin position="125"/>
        <end position="145"/>
    </location>
</feature>
<evidence type="ECO:0000256" key="3">
    <source>
        <dbReference type="ARBA" id="ARBA00006483"/>
    </source>
</evidence>
<dbReference type="EMBL" id="JBBNAE010000003">
    <property type="protein sequence ID" value="KAK9137690.1"/>
    <property type="molecule type" value="Genomic_DNA"/>
</dbReference>
<keyword evidence="5 7" id="KW-1133">Transmembrane helix</keyword>
<feature type="region of interest" description="Disordered" evidence="8">
    <location>
        <begin position="1"/>
        <end position="25"/>
    </location>
</feature>
<evidence type="ECO:0000256" key="4">
    <source>
        <dbReference type="ARBA" id="ARBA00022692"/>
    </source>
</evidence>
<evidence type="ECO:0000256" key="2">
    <source>
        <dbReference type="ARBA" id="ARBA00004141"/>
    </source>
</evidence>
<reference evidence="9 10" key="1">
    <citation type="submission" date="2024-01" db="EMBL/GenBank/DDBJ databases">
        <title>Genome assemblies of Stephania.</title>
        <authorList>
            <person name="Yang L."/>
        </authorList>
    </citation>
    <scope>NUCLEOTIDE SEQUENCE [LARGE SCALE GENOMIC DNA]</scope>
    <source>
        <strain evidence="9">QJT</strain>
        <tissue evidence="9">Leaf</tissue>
    </source>
</reference>
<comment type="similarity">
    <text evidence="3 7">Belongs to the PRA1 family.</text>
</comment>
<evidence type="ECO:0000313" key="10">
    <source>
        <dbReference type="Proteomes" id="UP001417504"/>
    </source>
</evidence>
<evidence type="ECO:0000256" key="1">
    <source>
        <dbReference type="ARBA" id="ARBA00002501"/>
    </source>
</evidence>
<keyword evidence="7" id="KW-0813">Transport</keyword>
<evidence type="ECO:0000256" key="5">
    <source>
        <dbReference type="ARBA" id="ARBA00022989"/>
    </source>
</evidence>
<feature type="compositionally biased region" description="Low complexity" evidence="8">
    <location>
        <begin position="13"/>
        <end position="23"/>
    </location>
</feature>
<dbReference type="GO" id="GO:0016192">
    <property type="term" value="P:vesicle-mediated transport"/>
    <property type="evidence" value="ECO:0007669"/>
    <property type="project" value="TreeGrafter"/>
</dbReference>
<feature type="transmembrane region" description="Helical" evidence="7">
    <location>
        <begin position="97"/>
        <end position="113"/>
    </location>
</feature>
<comment type="caution">
    <text evidence="9">The sequence shown here is derived from an EMBL/GenBank/DDBJ whole genome shotgun (WGS) entry which is preliminary data.</text>
</comment>
<accession>A0AAP0JQ17</accession>
<evidence type="ECO:0000256" key="8">
    <source>
        <dbReference type="SAM" id="MobiDB-lite"/>
    </source>
</evidence>
<feature type="transmembrane region" description="Helical" evidence="7">
    <location>
        <begin position="73"/>
        <end position="91"/>
    </location>
</feature>
<feature type="transmembrane region" description="Helical" evidence="7">
    <location>
        <begin position="151"/>
        <end position="168"/>
    </location>
</feature>
<dbReference type="PANTHER" id="PTHR19317:SF84">
    <property type="entry name" value="PRA1 FAMILY PROTEIN"/>
    <property type="match status" value="1"/>
</dbReference>
<dbReference type="Pfam" id="PF03208">
    <property type="entry name" value="PRA1"/>
    <property type="match status" value="1"/>
</dbReference>
<proteinExistence type="inferred from homology"/>
<evidence type="ECO:0000256" key="7">
    <source>
        <dbReference type="RuleBase" id="RU363107"/>
    </source>
</evidence>